<accession>A0ABC8JML1</accession>
<keyword evidence="2" id="KW-1185">Reference proteome</keyword>
<evidence type="ECO:0000313" key="2">
    <source>
        <dbReference type="Proteomes" id="UP001642260"/>
    </source>
</evidence>
<reference evidence="1 2" key="1">
    <citation type="submission" date="2022-03" db="EMBL/GenBank/DDBJ databases">
        <authorList>
            <person name="Macdonald S."/>
            <person name="Ahmed S."/>
            <person name="Newling K."/>
        </authorList>
    </citation>
    <scope>NUCLEOTIDE SEQUENCE [LARGE SCALE GENOMIC DNA]</scope>
</reference>
<sequence>MIAVSVTRNVQLNASAYVCTILQQRPSNASPISPPTSNSGMPCGFSPLLFGDCGWEIPLEFFDWFRTTILKKSVTQVFTPFPIGLMALYKCDNQQFNLRAIVQSVLDEAEE</sequence>
<dbReference type="EMBL" id="CAKOAT010107599">
    <property type="protein sequence ID" value="CAH8327272.1"/>
    <property type="molecule type" value="Genomic_DNA"/>
</dbReference>
<gene>
    <name evidence="1" type="ORF">ERUC_LOCUS11020</name>
</gene>
<proteinExistence type="predicted"/>
<comment type="caution">
    <text evidence="1">The sequence shown here is derived from an EMBL/GenBank/DDBJ whole genome shotgun (WGS) entry which is preliminary data.</text>
</comment>
<dbReference type="Proteomes" id="UP001642260">
    <property type="component" value="Unassembled WGS sequence"/>
</dbReference>
<organism evidence="1 2">
    <name type="scientific">Eruca vesicaria subsp. sativa</name>
    <name type="common">Garden rocket</name>
    <name type="synonym">Eruca sativa</name>
    <dbReference type="NCBI Taxonomy" id="29727"/>
    <lineage>
        <taxon>Eukaryota</taxon>
        <taxon>Viridiplantae</taxon>
        <taxon>Streptophyta</taxon>
        <taxon>Embryophyta</taxon>
        <taxon>Tracheophyta</taxon>
        <taxon>Spermatophyta</taxon>
        <taxon>Magnoliopsida</taxon>
        <taxon>eudicotyledons</taxon>
        <taxon>Gunneridae</taxon>
        <taxon>Pentapetalae</taxon>
        <taxon>rosids</taxon>
        <taxon>malvids</taxon>
        <taxon>Brassicales</taxon>
        <taxon>Brassicaceae</taxon>
        <taxon>Brassiceae</taxon>
        <taxon>Eruca</taxon>
    </lineage>
</organism>
<evidence type="ECO:0000313" key="1">
    <source>
        <dbReference type="EMBL" id="CAH8327272.1"/>
    </source>
</evidence>
<dbReference type="AlphaFoldDB" id="A0ABC8JML1"/>
<name>A0ABC8JML1_ERUVS</name>
<protein>
    <submittedName>
        <fullName evidence="1">Uncharacterized protein</fullName>
    </submittedName>
</protein>